<dbReference type="Gene3D" id="1.25.40.10">
    <property type="entry name" value="Tetratricopeptide repeat domain"/>
    <property type="match status" value="3"/>
</dbReference>
<dbReference type="Pfam" id="PF13181">
    <property type="entry name" value="TPR_8"/>
    <property type="match status" value="1"/>
</dbReference>
<keyword evidence="2 3" id="KW-0802">TPR repeat</keyword>
<protein>
    <submittedName>
        <fullName evidence="4">Tetratricopeptide repeat protein</fullName>
    </submittedName>
</protein>
<organism evidence="4 5">
    <name type="scientific">Streptococcus sobrinus W1703</name>
    <dbReference type="NCBI Taxonomy" id="1227275"/>
    <lineage>
        <taxon>Bacteria</taxon>
        <taxon>Bacillati</taxon>
        <taxon>Bacillota</taxon>
        <taxon>Bacilli</taxon>
        <taxon>Lactobacillales</taxon>
        <taxon>Streptococcaceae</taxon>
        <taxon>Streptococcus</taxon>
    </lineage>
</organism>
<dbReference type="EMBL" id="AWVA01000014">
    <property type="protein sequence ID" value="ERJ78461.1"/>
    <property type="molecule type" value="Genomic_DNA"/>
</dbReference>
<dbReference type="PANTHER" id="PTHR45586">
    <property type="entry name" value="TPR REPEAT-CONTAINING PROTEIN PA4667"/>
    <property type="match status" value="1"/>
</dbReference>
<feature type="repeat" description="TPR" evidence="3">
    <location>
        <begin position="174"/>
        <end position="207"/>
    </location>
</feature>
<evidence type="ECO:0000313" key="4">
    <source>
        <dbReference type="EMBL" id="ERJ78461.1"/>
    </source>
</evidence>
<reference evidence="4 5" key="1">
    <citation type="submission" date="2013-06" db="EMBL/GenBank/DDBJ databases">
        <authorList>
            <person name="Weinstock G."/>
            <person name="Sodergren E."/>
            <person name="Lobos E.A."/>
            <person name="Fulton L."/>
            <person name="Fulton R."/>
            <person name="Courtney L."/>
            <person name="Fronick C."/>
            <person name="O'Laughlin M."/>
            <person name="Godfrey J."/>
            <person name="Wilson R.M."/>
            <person name="Miner T."/>
            <person name="Farmer C."/>
            <person name="Delehaunty K."/>
            <person name="Cordes M."/>
            <person name="Minx P."/>
            <person name="Tomlinson C."/>
            <person name="Chen J."/>
            <person name="Wollam A."/>
            <person name="Pepin K.H."/>
            <person name="Bhonagiri V."/>
            <person name="Zhang X."/>
            <person name="Warren W."/>
            <person name="Mitreva M."/>
            <person name="Mardis E.R."/>
            <person name="Wilson R.K."/>
        </authorList>
    </citation>
    <scope>NUCLEOTIDE SEQUENCE [LARGE SCALE GENOMIC DNA]</scope>
    <source>
        <strain evidence="4 5">W1703</strain>
    </source>
</reference>
<dbReference type="InterPro" id="IPR051012">
    <property type="entry name" value="CellSynth/LPSAsmb/PSIAsmb"/>
</dbReference>
<evidence type="ECO:0000256" key="3">
    <source>
        <dbReference type="PROSITE-ProRule" id="PRU00339"/>
    </source>
</evidence>
<evidence type="ECO:0000313" key="5">
    <source>
        <dbReference type="Proteomes" id="UP000016617"/>
    </source>
</evidence>
<dbReference type="InterPro" id="IPR019734">
    <property type="entry name" value="TPR_rpt"/>
</dbReference>
<gene>
    <name evidence="4" type="ORF">HMPREF1557_00264</name>
</gene>
<dbReference type="PATRIC" id="fig|1227275.3.peg.233"/>
<sequence length="415" mass="47839">MKKVSRNVLNSEKMIASLDQGDLNHANRYFKKALADDDAETLLSLAQYLESIGFLPQAKEIYLQELASYPEVAINLAQIAAEDGQLEEAFGYLDRISPEDENYLSALMVMADLYDMEGLSDVAREKMLEAWQISEEPLVLFGLAELDYQLANYDQAIKEYAQLDNREILEATGISTYQRIGRAYAGLGKFEVAVEFLEKAVQIEYDDATVFELASILYDQEDYQKANLYFKQLDTMNPDFEGYEYVYALSLHAEHKIEEALKLAQQGLSKNEFDSRLLLLASQLSYENHDSRTAEEYLLSAKDLAEDLEDVLMRLSNLYLEEERYPDVLALEQEDIDSVLTKWNLAKAYQALDREEEALEHFQAIAEDLKDNPEFLQDYAYILREFGYRDQARQIAQHYLELIPDDMNMAEFLED</sequence>
<accession>U2IWX3</accession>
<dbReference type="SMART" id="SM00028">
    <property type="entry name" value="TPR"/>
    <property type="match status" value="3"/>
</dbReference>
<dbReference type="AlphaFoldDB" id="U2IWX3"/>
<dbReference type="PANTHER" id="PTHR45586:SF1">
    <property type="entry name" value="LIPOPOLYSACCHARIDE ASSEMBLY PROTEIN B"/>
    <property type="match status" value="1"/>
</dbReference>
<dbReference type="HOGENOM" id="CLU_032389_0_0_9"/>
<evidence type="ECO:0000256" key="1">
    <source>
        <dbReference type="ARBA" id="ARBA00022737"/>
    </source>
</evidence>
<comment type="caution">
    <text evidence="4">The sequence shown here is derived from an EMBL/GenBank/DDBJ whole genome shotgun (WGS) entry which is preliminary data.</text>
</comment>
<dbReference type="InterPro" id="IPR011990">
    <property type="entry name" value="TPR-like_helical_dom_sf"/>
</dbReference>
<proteinExistence type="predicted"/>
<evidence type="ECO:0000256" key="2">
    <source>
        <dbReference type="ARBA" id="ARBA00022803"/>
    </source>
</evidence>
<dbReference type="SUPFAM" id="SSF48452">
    <property type="entry name" value="TPR-like"/>
    <property type="match status" value="2"/>
</dbReference>
<dbReference type="PROSITE" id="PS50005">
    <property type="entry name" value="TPR"/>
    <property type="match status" value="1"/>
</dbReference>
<keyword evidence="1" id="KW-0677">Repeat</keyword>
<name>U2IWX3_9STRE</name>
<dbReference type="Proteomes" id="UP000016617">
    <property type="component" value="Unassembled WGS sequence"/>
</dbReference>